<reference evidence="3 4" key="1">
    <citation type="journal article" date="2016" name="Nat. Commun.">
        <title>Thousands of microbial genomes shed light on interconnected biogeochemical processes in an aquifer system.</title>
        <authorList>
            <person name="Anantharaman K."/>
            <person name="Brown C.T."/>
            <person name="Hug L.A."/>
            <person name="Sharon I."/>
            <person name="Castelle C.J."/>
            <person name="Probst A.J."/>
            <person name="Thomas B.C."/>
            <person name="Singh A."/>
            <person name="Wilkins M.J."/>
            <person name="Karaoz U."/>
            <person name="Brodie E.L."/>
            <person name="Williams K.H."/>
            <person name="Hubbard S.S."/>
            <person name="Banfield J.F."/>
        </authorList>
    </citation>
    <scope>NUCLEOTIDE SEQUENCE [LARGE SCALE GENOMIC DNA]</scope>
</reference>
<dbReference type="InterPro" id="IPR050239">
    <property type="entry name" value="Sigma-70_RNA_pol_init_factors"/>
</dbReference>
<dbReference type="InterPro" id="IPR007759">
    <property type="entry name" value="Asxl_HARE-HTH"/>
</dbReference>
<organism evidence="3 4">
    <name type="scientific">Candidatus Terrybacteria bacterium RIFCSPHIGHO2_01_FULL_43_35</name>
    <dbReference type="NCBI Taxonomy" id="1802361"/>
    <lineage>
        <taxon>Bacteria</taxon>
        <taxon>Candidatus Terryibacteriota</taxon>
    </lineage>
</organism>
<dbReference type="InterPro" id="IPR007630">
    <property type="entry name" value="RNA_pol_sigma70_r4"/>
</dbReference>
<proteinExistence type="predicted"/>
<dbReference type="Gene3D" id="1.10.10.10">
    <property type="entry name" value="Winged helix-like DNA-binding domain superfamily/Winged helix DNA-binding domain"/>
    <property type="match status" value="1"/>
</dbReference>
<dbReference type="InterPro" id="IPR038087">
    <property type="entry name" value="RNAP_delta_N_dom_sf"/>
</dbReference>
<gene>
    <name evidence="3" type="ORF">A2828_03690</name>
</gene>
<dbReference type="PANTHER" id="PTHR30603:SF47">
    <property type="entry name" value="RNA POLYMERASE SIGMA FACTOR SIGD, CHLOROPLASTIC"/>
    <property type="match status" value="1"/>
</dbReference>
<dbReference type="AlphaFoldDB" id="A0A1G2PFD1"/>
<evidence type="ECO:0000313" key="3">
    <source>
        <dbReference type="EMBL" id="OHA47046.1"/>
    </source>
</evidence>
<evidence type="ECO:0000259" key="2">
    <source>
        <dbReference type="PROSITE" id="PS51913"/>
    </source>
</evidence>
<dbReference type="GO" id="GO:0006352">
    <property type="term" value="P:DNA-templated transcription initiation"/>
    <property type="evidence" value="ECO:0007669"/>
    <property type="project" value="InterPro"/>
</dbReference>
<dbReference type="PRINTS" id="PR00046">
    <property type="entry name" value="SIGMA70FCT"/>
</dbReference>
<dbReference type="Proteomes" id="UP000178869">
    <property type="component" value="Unassembled WGS sequence"/>
</dbReference>
<dbReference type="PANTHER" id="PTHR30603">
    <property type="entry name" value="RNA POLYMERASE SIGMA FACTOR RPO"/>
    <property type="match status" value="1"/>
</dbReference>
<accession>A0A1G2PFD1</accession>
<dbReference type="CDD" id="cd06171">
    <property type="entry name" value="Sigma70_r4"/>
    <property type="match status" value="1"/>
</dbReference>
<dbReference type="InterPro" id="IPR000943">
    <property type="entry name" value="RNA_pol_sigma70"/>
</dbReference>
<evidence type="ECO:0000256" key="1">
    <source>
        <dbReference type="ARBA" id="ARBA00023163"/>
    </source>
</evidence>
<evidence type="ECO:0000313" key="4">
    <source>
        <dbReference type="Proteomes" id="UP000178869"/>
    </source>
</evidence>
<comment type="caution">
    <text evidence="3">The sequence shown here is derived from an EMBL/GenBank/DDBJ whole genome shotgun (WGS) entry which is preliminary data.</text>
</comment>
<dbReference type="SUPFAM" id="SSF88659">
    <property type="entry name" value="Sigma3 and sigma4 domains of RNA polymerase sigma factors"/>
    <property type="match status" value="1"/>
</dbReference>
<dbReference type="InterPro" id="IPR013324">
    <property type="entry name" value="RNA_pol_sigma_r3/r4-like"/>
</dbReference>
<name>A0A1G2PFD1_9BACT</name>
<dbReference type="GO" id="GO:0003700">
    <property type="term" value="F:DNA-binding transcription factor activity"/>
    <property type="evidence" value="ECO:0007669"/>
    <property type="project" value="InterPro"/>
</dbReference>
<keyword evidence="1" id="KW-0804">Transcription</keyword>
<protein>
    <recommendedName>
        <fullName evidence="2">HTH HARE-type domain-containing protein</fullName>
    </recommendedName>
</protein>
<dbReference type="Pfam" id="PF04545">
    <property type="entry name" value="Sigma70_r4"/>
    <property type="match status" value="1"/>
</dbReference>
<dbReference type="Gene3D" id="1.10.10.1250">
    <property type="entry name" value="RNA polymerase, subunit delta, N-terminal domain"/>
    <property type="match status" value="1"/>
</dbReference>
<dbReference type="EMBL" id="MHSR01000008">
    <property type="protein sequence ID" value="OHA47046.1"/>
    <property type="molecule type" value="Genomic_DNA"/>
</dbReference>
<dbReference type="PROSITE" id="PS51913">
    <property type="entry name" value="HTH_HARE"/>
    <property type="match status" value="1"/>
</dbReference>
<dbReference type="InterPro" id="IPR036388">
    <property type="entry name" value="WH-like_DNA-bd_sf"/>
</dbReference>
<feature type="domain" description="HTH HARE-type" evidence="2">
    <location>
        <begin position="213"/>
        <end position="288"/>
    </location>
</feature>
<sequence length="353" mass="41037">MVEQNYNKIVNSLLRTLPDRGREVLERRYGIVGDPETLEAIGEDFSVTRERVRQIEEAAFAQLRKAEEMKELEDIFSYLYRHINDYGEHRREERLLNDFPGQKNSPAIIFLLDLGNDFKRRNETEKHYTLWTVNPTRLAHLEGFIGAVEQRLEEISKPLNNVNFWKEVDKISRKTKLSLSKKATESWLDISKSIVQNRFNEWGLSSWPEILPKSVGDKAYIVLRRENKPLHFAAIVDRMNKVHFSPSQNIKVGVRSNKPAHVQTVHNELIKDNRFVLVGRGIYALHEWGYEPGTVKDVLSKVLKDAGQPLPVNKIIAQVAKVRWVKPNTVMLNLQNKRLFSRTSRGEYTLRKA</sequence>